<dbReference type="InterPro" id="IPR023772">
    <property type="entry name" value="DNA-bd_HTH_TetR-type_CS"/>
</dbReference>
<dbReference type="PANTHER" id="PTHR30055:SF234">
    <property type="entry name" value="HTH-TYPE TRANSCRIPTIONAL REGULATOR BETI"/>
    <property type="match status" value="1"/>
</dbReference>
<keyword evidence="1" id="KW-0805">Transcription regulation</keyword>
<dbReference type="Gene3D" id="1.10.357.10">
    <property type="entry name" value="Tetracycline Repressor, domain 2"/>
    <property type="match status" value="1"/>
</dbReference>
<name>A0ABW3HQ09_9BACL</name>
<dbReference type="PANTHER" id="PTHR30055">
    <property type="entry name" value="HTH-TYPE TRANSCRIPTIONAL REGULATOR RUTR"/>
    <property type="match status" value="1"/>
</dbReference>
<reference evidence="8" key="1">
    <citation type="journal article" date="2019" name="Int. J. Syst. Evol. Microbiol.">
        <title>The Global Catalogue of Microorganisms (GCM) 10K type strain sequencing project: providing services to taxonomists for standard genome sequencing and annotation.</title>
        <authorList>
            <consortium name="The Broad Institute Genomics Platform"/>
            <consortium name="The Broad Institute Genome Sequencing Center for Infectious Disease"/>
            <person name="Wu L."/>
            <person name="Ma J."/>
        </authorList>
    </citation>
    <scope>NUCLEOTIDE SEQUENCE [LARGE SCALE GENOMIC DNA]</scope>
    <source>
        <strain evidence="8">CCUG 59129</strain>
    </source>
</reference>
<feature type="region of interest" description="Disordered" evidence="5">
    <location>
        <begin position="1"/>
        <end position="21"/>
    </location>
</feature>
<evidence type="ECO:0000313" key="8">
    <source>
        <dbReference type="Proteomes" id="UP001596989"/>
    </source>
</evidence>
<evidence type="ECO:0000313" key="7">
    <source>
        <dbReference type="EMBL" id="MFD0959605.1"/>
    </source>
</evidence>
<feature type="compositionally biased region" description="Basic residues" evidence="5">
    <location>
        <begin position="1"/>
        <end position="15"/>
    </location>
</feature>
<evidence type="ECO:0000259" key="6">
    <source>
        <dbReference type="PROSITE" id="PS50977"/>
    </source>
</evidence>
<protein>
    <submittedName>
        <fullName evidence="7">TetR/AcrR family transcriptional regulator</fullName>
    </submittedName>
</protein>
<dbReference type="InterPro" id="IPR001647">
    <property type="entry name" value="HTH_TetR"/>
</dbReference>
<dbReference type="SUPFAM" id="SSF46689">
    <property type="entry name" value="Homeodomain-like"/>
    <property type="match status" value="1"/>
</dbReference>
<dbReference type="InterPro" id="IPR009057">
    <property type="entry name" value="Homeodomain-like_sf"/>
</dbReference>
<dbReference type="SUPFAM" id="SSF48498">
    <property type="entry name" value="Tetracyclin repressor-like, C-terminal domain"/>
    <property type="match status" value="1"/>
</dbReference>
<keyword evidence="2 4" id="KW-0238">DNA-binding</keyword>
<dbReference type="PRINTS" id="PR00455">
    <property type="entry name" value="HTHTETR"/>
</dbReference>
<organism evidence="7 8">
    <name type="scientific">Paenibacillus chungangensis</name>
    <dbReference type="NCBI Taxonomy" id="696535"/>
    <lineage>
        <taxon>Bacteria</taxon>
        <taxon>Bacillati</taxon>
        <taxon>Bacillota</taxon>
        <taxon>Bacilli</taxon>
        <taxon>Bacillales</taxon>
        <taxon>Paenibacillaceae</taxon>
        <taxon>Paenibacillus</taxon>
    </lineage>
</organism>
<dbReference type="PROSITE" id="PS50977">
    <property type="entry name" value="HTH_TETR_2"/>
    <property type="match status" value="1"/>
</dbReference>
<comment type="caution">
    <text evidence="7">The sequence shown here is derived from an EMBL/GenBank/DDBJ whole genome shotgun (WGS) entry which is preliminary data.</text>
</comment>
<dbReference type="EMBL" id="JBHTJZ010000009">
    <property type="protein sequence ID" value="MFD0959605.1"/>
    <property type="molecule type" value="Genomic_DNA"/>
</dbReference>
<evidence type="ECO:0000256" key="2">
    <source>
        <dbReference type="ARBA" id="ARBA00023125"/>
    </source>
</evidence>
<dbReference type="Pfam" id="PF00440">
    <property type="entry name" value="TetR_N"/>
    <property type="match status" value="1"/>
</dbReference>
<sequence length="205" mass="23296">MQREHHKRKPGRPKASRSSQTMTQILRTASFLFMEHGYEKVSLVTVAQSCGLTKASVYYYFNNKAVLFTECLLLVLKIAHDQTASIMSGSGSLQHRLLTVAQRFMSNAHIEFESMMREASTELTEEQVGSIRTAEQALHILLKDIFQRAIDEGEIAECDPMLLSHVFTAMLTVRNRKEVINEQKSVDQAAEEVIQLLWRGLAPRQ</sequence>
<evidence type="ECO:0000256" key="5">
    <source>
        <dbReference type="SAM" id="MobiDB-lite"/>
    </source>
</evidence>
<dbReference type="PROSITE" id="PS01081">
    <property type="entry name" value="HTH_TETR_1"/>
    <property type="match status" value="1"/>
</dbReference>
<evidence type="ECO:0000256" key="1">
    <source>
        <dbReference type="ARBA" id="ARBA00023015"/>
    </source>
</evidence>
<evidence type="ECO:0000256" key="3">
    <source>
        <dbReference type="ARBA" id="ARBA00023163"/>
    </source>
</evidence>
<dbReference type="RefSeq" id="WP_377563772.1">
    <property type="nucleotide sequence ID" value="NZ_JBHTJZ010000009.1"/>
</dbReference>
<feature type="domain" description="HTH tetR-type" evidence="6">
    <location>
        <begin position="19"/>
        <end position="79"/>
    </location>
</feature>
<evidence type="ECO:0000256" key="4">
    <source>
        <dbReference type="PROSITE-ProRule" id="PRU00335"/>
    </source>
</evidence>
<dbReference type="InterPro" id="IPR050109">
    <property type="entry name" value="HTH-type_TetR-like_transc_reg"/>
</dbReference>
<dbReference type="Proteomes" id="UP001596989">
    <property type="component" value="Unassembled WGS sequence"/>
</dbReference>
<proteinExistence type="predicted"/>
<gene>
    <name evidence="7" type="ORF">ACFQ2I_09380</name>
</gene>
<accession>A0ABW3HQ09</accession>
<keyword evidence="3" id="KW-0804">Transcription</keyword>
<feature type="DNA-binding region" description="H-T-H motif" evidence="4">
    <location>
        <begin position="42"/>
        <end position="61"/>
    </location>
</feature>
<dbReference type="InterPro" id="IPR036271">
    <property type="entry name" value="Tet_transcr_reg_TetR-rel_C_sf"/>
</dbReference>
<keyword evidence="8" id="KW-1185">Reference proteome</keyword>
<dbReference type="Gene3D" id="1.10.10.60">
    <property type="entry name" value="Homeodomain-like"/>
    <property type="match status" value="1"/>
</dbReference>